<dbReference type="OrthoDB" id="976756at2"/>
<protein>
    <submittedName>
        <fullName evidence="1">RHS repeat-associated core domain-containing protein</fullName>
    </submittedName>
</protein>
<dbReference type="EMBL" id="FPCJ01000001">
    <property type="protein sequence ID" value="SFV33702.1"/>
    <property type="molecule type" value="Genomic_DNA"/>
</dbReference>
<dbReference type="InterPro" id="IPR022385">
    <property type="entry name" value="Rhs_assc_core"/>
</dbReference>
<dbReference type="Gene3D" id="2.180.10.10">
    <property type="entry name" value="RHS repeat-associated core"/>
    <property type="match status" value="1"/>
</dbReference>
<evidence type="ECO:0000313" key="2">
    <source>
        <dbReference type="Proteomes" id="UP000199537"/>
    </source>
</evidence>
<gene>
    <name evidence="1" type="ORF">SAMN05660895_1785</name>
</gene>
<evidence type="ECO:0000313" key="1">
    <source>
        <dbReference type="EMBL" id="SFV33702.1"/>
    </source>
</evidence>
<keyword evidence="2" id="KW-1185">Reference proteome</keyword>
<dbReference type="STRING" id="1393122.SAMN05660895_1785"/>
<proteinExistence type="predicted"/>
<accession>A0A1I7NGA2</accession>
<sequence length="479" mass="52949">MNAVYGWYNSPIQQPVNPPSLLGDLLNALSSAVITSSGGKMSIAQQPQLNDALSPGITQFLSNKDAANYNSYPKAFLNWVLFDNQFHFVQGGVTQVRSGTSKQVLVADIPVMPRNGYLFIYLSNESSQDVFFDQLVVHHRPGPLLAEDHYYPFGLEMAGISDRAMNRLENRYRYNGIELNEKEFTDGWGLDLYTARFRGLDAQIGRWWQIDPLASKYPSWSPYNFTMNSPINLVDPTGMGPEDWVQRKNGSIYWDKDANSQATAKEGETYLGKTLTFKFNSYIDKKLWDGPNPPWPLPSPAGDKLTSTITLSSTENKAGELTGITATISVVIGKTPLGTARDYFPGLGSDQNKASSIHSMNTDGTLGTYNLNFEQHASVSPIEQFGLNAQGYDIVNVAQKLNLGYSGGNLKVTAATDIFPSSTLTVNGNLLFKYNQPSFVKTHDREIKTVFGDNGMGGSVITESISLRPAPAFYQRYSR</sequence>
<dbReference type="NCBIfam" id="TIGR03696">
    <property type="entry name" value="Rhs_assc_core"/>
    <property type="match status" value="1"/>
</dbReference>
<organism evidence="1 2">
    <name type="scientific">Thermoflavifilum thermophilum</name>
    <dbReference type="NCBI Taxonomy" id="1393122"/>
    <lineage>
        <taxon>Bacteria</taxon>
        <taxon>Pseudomonadati</taxon>
        <taxon>Bacteroidota</taxon>
        <taxon>Chitinophagia</taxon>
        <taxon>Chitinophagales</taxon>
        <taxon>Chitinophagaceae</taxon>
        <taxon>Thermoflavifilum</taxon>
    </lineage>
</organism>
<reference evidence="2" key="1">
    <citation type="submission" date="2016-10" db="EMBL/GenBank/DDBJ databases">
        <authorList>
            <person name="Varghese N."/>
            <person name="Submissions S."/>
        </authorList>
    </citation>
    <scope>NUCLEOTIDE SEQUENCE [LARGE SCALE GENOMIC DNA]</scope>
    <source>
        <strain evidence="2">DSM 14807</strain>
    </source>
</reference>
<dbReference type="Proteomes" id="UP000199537">
    <property type="component" value="Unassembled WGS sequence"/>
</dbReference>
<name>A0A1I7NGA2_9BACT</name>
<dbReference type="AlphaFoldDB" id="A0A1I7NGA2"/>
<dbReference type="RefSeq" id="WP_092459929.1">
    <property type="nucleotide sequence ID" value="NZ_FPCJ01000001.1"/>
</dbReference>